<dbReference type="SUPFAM" id="SSF53756">
    <property type="entry name" value="UDP-Glycosyltransferase/glycogen phosphorylase"/>
    <property type="match status" value="1"/>
</dbReference>
<evidence type="ECO:0000313" key="2">
    <source>
        <dbReference type="EMBL" id="CUP34080.1"/>
    </source>
</evidence>
<name>A0A174MIN1_BACT4</name>
<dbReference type="RefSeq" id="WP_055299468.1">
    <property type="nucleotide sequence ID" value="NZ_BAABZI010000001.1"/>
</dbReference>
<gene>
    <name evidence="2" type="ORF">ERS852511_01833</name>
    <name evidence="3" type="ORF">K0H07_28465</name>
</gene>
<reference evidence="3" key="2">
    <citation type="submission" date="2021-07" db="EMBL/GenBank/DDBJ databases">
        <title>Comparative genomics of Bacteroides fragilis group isolates reveals species-dependent resistance mechanisms and validates clinical tools for resistance prediction.</title>
        <authorList>
            <person name="Wallace M.J."/>
            <person name="Jean S."/>
            <person name="Wallace M.A."/>
            <person name="Carey-Ann B.D."/>
            <person name="Dantas G."/>
        </authorList>
    </citation>
    <scope>NUCLEOTIDE SEQUENCE</scope>
    <source>
        <strain evidence="3">BJH_160</strain>
    </source>
</reference>
<dbReference type="Proteomes" id="UP001200544">
    <property type="component" value="Unassembled WGS sequence"/>
</dbReference>
<evidence type="ECO:0000259" key="1">
    <source>
        <dbReference type="Pfam" id="PF13524"/>
    </source>
</evidence>
<dbReference type="GO" id="GO:0016757">
    <property type="term" value="F:glycosyltransferase activity"/>
    <property type="evidence" value="ECO:0007669"/>
    <property type="project" value="UniProtKB-KW"/>
</dbReference>
<organism evidence="2 4">
    <name type="scientific">Bacteroides thetaiotaomicron</name>
    <dbReference type="NCBI Taxonomy" id="818"/>
    <lineage>
        <taxon>Bacteria</taxon>
        <taxon>Pseudomonadati</taxon>
        <taxon>Bacteroidota</taxon>
        <taxon>Bacteroidia</taxon>
        <taxon>Bacteroidales</taxon>
        <taxon>Bacteroidaceae</taxon>
        <taxon>Bacteroides</taxon>
    </lineage>
</organism>
<evidence type="ECO:0000313" key="3">
    <source>
        <dbReference type="EMBL" id="MCE9241058.1"/>
    </source>
</evidence>
<evidence type="ECO:0000313" key="4">
    <source>
        <dbReference type="Proteomes" id="UP000095576"/>
    </source>
</evidence>
<protein>
    <submittedName>
        <fullName evidence="3">Glycosyltransferase</fullName>
        <ecNumber evidence="3">2.4.-.-</ecNumber>
    </submittedName>
    <submittedName>
        <fullName evidence="2">Uncharacterized protein conserved in bacteria</fullName>
    </submittedName>
</protein>
<dbReference type="EC" id="2.4.-.-" evidence="3"/>
<sequence length="334" mass="40009">MKIAIIGSLAFDSLEYHLNEAFNYNGHKCNIFDIYNEFLYEKKIGKYFKKIDWLFRSFVNSYDVSVWNRVTNKVLEYEPDLIIGVYRFIHPQFVYNVKKKKIKVIHINPDQLTTLEKGQLFVEKYDAYFTKDAFMYRFMHNNLRLNVFLYNEAFNPRIHLRPEVERKALEKEVDIDVLAFGNMYPYRNRMLSNLKYDDFQLSIYGAKTLYFPVGLNDNFRGNYILGSEKARLIYGSKIVFNNLHYAEIESVNNKFFEINGCGGFQLCDYRPVLEELLPVDPGLVSFRSIDEAVEKIRYYKDRPEERYKICRLIYDHFLQNYTYDHLINYILKVI</sequence>
<proteinExistence type="predicted"/>
<reference evidence="2 4" key="1">
    <citation type="submission" date="2015-09" db="EMBL/GenBank/DDBJ databases">
        <authorList>
            <consortium name="Pathogen Informatics"/>
        </authorList>
    </citation>
    <scope>NUCLEOTIDE SEQUENCE [LARGE SCALE GENOMIC DNA]</scope>
    <source>
        <strain evidence="2 4">2789STDY5834899</strain>
    </source>
</reference>
<dbReference type="EMBL" id="JAHYQA010000041">
    <property type="protein sequence ID" value="MCE9241058.1"/>
    <property type="molecule type" value="Genomic_DNA"/>
</dbReference>
<keyword evidence="3" id="KW-0808">Transferase</keyword>
<dbReference type="Proteomes" id="UP000095576">
    <property type="component" value="Unassembled WGS sequence"/>
</dbReference>
<dbReference type="InterPro" id="IPR055259">
    <property type="entry name" value="YkvP/CgeB_Glyco_trans-like"/>
</dbReference>
<keyword evidence="3" id="KW-0328">Glycosyltransferase</keyword>
<dbReference type="Pfam" id="PF13524">
    <property type="entry name" value="Glyco_trans_1_2"/>
    <property type="match status" value="1"/>
</dbReference>
<feature type="domain" description="Spore protein YkvP/CgeB glycosyl transferase-like" evidence="1">
    <location>
        <begin position="188"/>
        <end position="331"/>
    </location>
</feature>
<dbReference type="AlphaFoldDB" id="A0A174MIN1"/>
<dbReference type="EMBL" id="CZAP01000004">
    <property type="protein sequence ID" value="CUP34080.1"/>
    <property type="molecule type" value="Genomic_DNA"/>
</dbReference>
<accession>A0A174MIN1</accession>